<dbReference type="Pfam" id="PF12821">
    <property type="entry name" value="ThrE_2"/>
    <property type="match status" value="1"/>
</dbReference>
<dbReference type="Proteomes" id="UP000563523">
    <property type="component" value="Unassembled WGS sequence"/>
</dbReference>
<evidence type="ECO:0000256" key="4">
    <source>
        <dbReference type="ARBA" id="ARBA00022692"/>
    </source>
</evidence>
<evidence type="ECO:0000313" key="10">
    <source>
        <dbReference type="EMBL" id="NVY97153.1"/>
    </source>
</evidence>
<organism evidence="10 11">
    <name type="scientific">Bombilactobacillus apium</name>
    <dbReference type="NCBI Taxonomy" id="2675299"/>
    <lineage>
        <taxon>Bacteria</taxon>
        <taxon>Bacillati</taxon>
        <taxon>Bacillota</taxon>
        <taxon>Bacilli</taxon>
        <taxon>Lactobacillales</taxon>
        <taxon>Lactobacillaceae</taxon>
        <taxon>Bombilactobacillus</taxon>
    </lineage>
</organism>
<comment type="similarity">
    <text evidence="7">Belongs to the ThrE exporter (TC 2.A.79) family.</text>
</comment>
<accession>A0A850R2K9</accession>
<evidence type="ECO:0000313" key="11">
    <source>
        <dbReference type="Proteomes" id="UP000563523"/>
    </source>
</evidence>
<dbReference type="RefSeq" id="WP_176943319.1">
    <property type="nucleotide sequence ID" value="NZ_JABZEC010000011.1"/>
</dbReference>
<feature type="transmembrane region" description="Helical" evidence="8">
    <location>
        <begin position="6"/>
        <end position="24"/>
    </location>
</feature>
<evidence type="ECO:0000256" key="8">
    <source>
        <dbReference type="SAM" id="Phobius"/>
    </source>
</evidence>
<dbReference type="EMBL" id="JABZEC010000011">
    <property type="protein sequence ID" value="NVY97153.1"/>
    <property type="molecule type" value="Genomic_DNA"/>
</dbReference>
<dbReference type="GO" id="GO:0005886">
    <property type="term" value="C:plasma membrane"/>
    <property type="evidence" value="ECO:0007669"/>
    <property type="project" value="UniProtKB-SubCell"/>
</dbReference>
<name>A0A850R2K9_9LACO</name>
<keyword evidence="6 8" id="KW-0472">Membrane</keyword>
<reference evidence="10 11" key="1">
    <citation type="submission" date="2020-06" db="EMBL/GenBank/DDBJ databases">
        <authorList>
            <person name="Kang J."/>
        </authorList>
    </citation>
    <scope>NUCLEOTIDE SEQUENCE [LARGE SCALE GENOMIC DNA]</scope>
    <source>
        <strain evidence="10 11">DCY120</strain>
    </source>
</reference>
<feature type="transmembrane region" description="Helical" evidence="8">
    <location>
        <begin position="31"/>
        <end position="49"/>
    </location>
</feature>
<keyword evidence="11" id="KW-1185">Reference proteome</keyword>
<evidence type="ECO:0000256" key="1">
    <source>
        <dbReference type="ARBA" id="ARBA00004651"/>
    </source>
</evidence>
<dbReference type="AlphaFoldDB" id="A0A850R2K9"/>
<keyword evidence="5 8" id="KW-1133">Transmembrane helix</keyword>
<gene>
    <name evidence="10" type="ORF">HU830_08470</name>
</gene>
<evidence type="ECO:0000256" key="5">
    <source>
        <dbReference type="ARBA" id="ARBA00022989"/>
    </source>
</evidence>
<feature type="domain" description="Threonine/Serine exporter ThrE" evidence="9">
    <location>
        <begin position="10"/>
        <end position="138"/>
    </location>
</feature>
<protein>
    <submittedName>
        <fullName evidence="10">Threonine/serine exporter family protein</fullName>
    </submittedName>
</protein>
<dbReference type="InterPro" id="IPR024528">
    <property type="entry name" value="ThrE_2"/>
</dbReference>
<dbReference type="GO" id="GO:0015744">
    <property type="term" value="P:succinate transport"/>
    <property type="evidence" value="ECO:0007669"/>
    <property type="project" value="TreeGrafter"/>
</dbReference>
<feature type="transmembrane region" description="Helical" evidence="8">
    <location>
        <begin position="83"/>
        <end position="104"/>
    </location>
</feature>
<comment type="caution">
    <text evidence="10">The sequence shown here is derived from an EMBL/GenBank/DDBJ whole genome shotgun (WGS) entry which is preliminary data.</text>
</comment>
<comment type="subcellular location">
    <subcellularLocation>
        <location evidence="1">Cell membrane</location>
        <topology evidence="1">Multi-pass membrane protein</topology>
    </subcellularLocation>
</comment>
<keyword evidence="2" id="KW-1003">Cell membrane</keyword>
<evidence type="ECO:0000256" key="3">
    <source>
        <dbReference type="ARBA" id="ARBA00022519"/>
    </source>
</evidence>
<evidence type="ECO:0000256" key="7">
    <source>
        <dbReference type="ARBA" id="ARBA00034125"/>
    </source>
</evidence>
<feature type="transmembrane region" description="Helical" evidence="8">
    <location>
        <begin position="55"/>
        <end position="76"/>
    </location>
</feature>
<keyword evidence="3" id="KW-0997">Cell inner membrane</keyword>
<keyword evidence="4 8" id="KW-0812">Transmembrane</keyword>
<sequence length="146" mass="15887">MNISLQIGIQIIFSAVATMGYGIFVNIPRQALLPCGCSGTIGWLVYWYFVDFVHAGRVFSSLVAALIVGLVSYGWARGFKMPATLFNVPALVPLVPGVPAYQAVRAMVMGQFVNSVNLFIMVILIMGAIALGYLMAQVLIDIVHRY</sequence>
<dbReference type="PANTHER" id="PTHR34390:SF1">
    <property type="entry name" value="SUCCINATE TRANSPORTER SUBUNIT YJJB-RELATED"/>
    <property type="match status" value="1"/>
</dbReference>
<evidence type="ECO:0000256" key="2">
    <source>
        <dbReference type="ARBA" id="ARBA00022475"/>
    </source>
</evidence>
<dbReference type="PANTHER" id="PTHR34390">
    <property type="entry name" value="UPF0442 PROTEIN YJJB-RELATED"/>
    <property type="match status" value="1"/>
</dbReference>
<evidence type="ECO:0000259" key="9">
    <source>
        <dbReference type="Pfam" id="PF12821"/>
    </source>
</evidence>
<feature type="transmembrane region" description="Helical" evidence="8">
    <location>
        <begin position="116"/>
        <end position="140"/>
    </location>
</feature>
<evidence type="ECO:0000256" key="6">
    <source>
        <dbReference type="ARBA" id="ARBA00023136"/>
    </source>
</evidence>
<proteinExistence type="inferred from homology"/>
<dbReference type="InterPro" id="IPR050539">
    <property type="entry name" value="ThrE_Dicarb/AminoAcid_Exp"/>
</dbReference>